<dbReference type="GO" id="GO:0008270">
    <property type="term" value="F:zinc ion binding"/>
    <property type="evidence" value="ECO:0007669"/>
    <property type="project" value="TreeGrafter"/>
</dbReference>
<evidence type="ECO:0000256" key="1">
    <source>
        <dbReference type="ARBA" id="ARBA00007957"/>
    </source>
</evidence>
<evidence type="ECO:0008006" key="8">
    <source>
        <dbReference type="Google" id="ProtNLM"/>
    </source>
</evidence>
<keyword evidence="6" id="KW-0804">Transcription</keyword>
<keyword evidence="3" id="KW-0862">Zinc</keyword>
<name>A0A644XY86_9ZZZZ</name>
<dbReference type="GO" id="GO:0045892">
    <property type="term" value="P:negative regulation of DNA-templated transcription"/>
    <property type="evidence" value="ECO:0007669"/>
    <property type="project" value="TreeGrafter"/>
</dbReference>
<dbReference type="GO" id="GO:1900376">
    <property type="term" value="P:regulation of secondary metabolite biosynthetic process"/>
    <property type="evidence" value="ECO:0007669"/>
    <property type="project" value="TreeGrafter"/>
</dbReference>
<dbReference type="PANTHER" id="PTHR33202:SF7">
    <property type="entry name" value="FERRIC UPTAKE REGULATION PROTEIN"/>
    <property type="match status" value="1"/>
</dbReference>
<dbReference type="Gene3D" id="1.10.10.10">
    <property type="entry name" value="Winged helix-like DNA-binding domain superfamily/Winged helix DNA-binding domain"/>
    <property type="match status" value="1"/>
</dbReference>
<evidence type="ECO:0000256" key="6">
    <source>
        <dbReference type="ARBA" id="ARBA00023163"/>
    </source>
</evidence>
<dbReference type="Pfam" id="PF01475">
    <property type="entry name" value="FUR"/>
    <property type="match status" value="1"/>
</dbReference>
<dbReference type="GO" id="GO:0000976">
    <property type="term" value="F:transcription cis-regulatory region binding"/>
    <property type="evidence" value="ECO:0007669"/>
    <property type="project" value="TreeGrafter"/>
</dbReference>
<dbReference type="AlphaFoldDB" id="A0A644XY86"/>
<dbReference type="CDD" id="cd07153">
    <property type="entry name" value="Fur_like"/>
    <property type="match status" value="1"/>
</dbReference>
<evidence type="ECO:0000256" key="5">
    <source>
        <dbReference type="ARBA" id="ARBA00023125"/>
    </source>
</evidence>
<dbReference type="EMBL" id="VSSQ01003512">
    <property type="protein sequence ID" value="MPM21059.1"/>
    <property type="molecule type" value="Genomic_DNA"/>
</dbReference>
<proteinExistence type="inferred from homology"/>
<reference evidence="7" key="1">
    <citation type="submission" date="2019-08" db="EMBL/GenBank/DDBJ databases">
        <authorList>
            <person name="Kucharzyk K."/>
            <person name="Murdoch R.W."/>
            <person name="Higgins S."/>
            <person name="Loffler F."/>
        </authorList>
    </citation>
    <scope>NUCLEOTIDE SEQUENCE</scope>
</reference>
<organism evidence="7">
    <name type="scientific">bioreactor metagenome</name>
    <dbReference type="NCBI Taxonomy" id="1076179"/>
    <lineage>
        <taxon>unclassified sequences</taxon>
        <taxon>metagenomes</taxon>
        <taxon>ecological metagenomes</taxon>
    </lineage>
</organism>
<sequence length="127" mass="14750">MTKARKAILEALKASAQPVTAMMLAKEPSLSYDQATVYRNLHYLEELGMAQSFILHCTEHGTERYYSYRRSDCGIHHHWFHCEKCHRFIDLGSCGYDEQMHAWEKKWDFTITDHTVFLTGICSACKA</sequence>
<accession>A0A644XY86</accession>
<dbReference type="PANTHER" id="PTHR33202">
    <property type="entry name" value="ZINC UPTAKE REGULATION PROTEIN"/>
    <property type="match status" value="1"/>
</dbReference>
<keyword evidence="2" id="KW-0678">Repressor</keyword>
<comment type="caution">
    <text evidence="7">The sequence shown here is derived from an EMBL/GenBank/DDBJ whole genome shotgun (WGS) entry which is preliminary data.</text>
</comment>
<evidence type="ECO:0000256" key="3">
    <source>
        <dbReference type="ARBA" id="ARBA00022833"/>
    </source>
</evidence>
<dbReference type="Gene3D" id="3.30.1490.190">
    <property type="match status" value="1"/>
</dbReference>
<dbReference type="InterPro" id="IPR002481">
    <property type="entry name" value="FUR"/>
</dbReference>
<dbReference type="InterPro" id="IPR036388">
    <property type="entry name" value="WH-like_DNA-bd_sf"/>
</dbReference>
<gene>
    <name evidence="7" type="ORF">SDC9_67502</name>
</gene>
<keyword evidence="5" id="KW-0238">DNA-binding</keyword>
<comment type="similarity">
    <text evidence="1">Belongs to the Fur family.</text>
</comment>
<dbReference type="InterPro" id="IPR036390">
    <property type="entry name" value="WH_DNA-bd_sf"/>
</dbReference>
<dbReference type="InterPro" id="IPR043135">
    <property type="entry name" value="Fur_C"/>
</dbReference>
<keyword evidence="4" id="KW-0805">Transcription regulation</keyword>
<dbReference type="SUPFAM" id="SSF46785">
    <property type="entry name" value="Winged helix' DNA-binding domain"/>
    <property type="match status" value="1"/>
</dbReference>
<evidence type="ECO:0000256" key="2">
    <source>
        <dbReference type="ARBA" id="ARBA00022491"/>
    </source>
</evidence>
<protein>
    <recommendedName>
        <fullName evidence="8">Zinc-specific metallo-regulatory protein</fullName>
    </recommendedName>
</protein>
<dbReference type="GO" id="GO:0003700">
    <property type="term" value="F:DNA-binding transcription factor activity"/>
    <property type="evidence" value="ECO:0007669"/>
    <property type="project" value="InterPro"/>
</dbReference>
<evidence type="ECO:0000256" key="4">
    <source>
        <dbReference type="ARBA" id="ARBA00023015"/>
    </source>
</evidence>
<evidence type="ECO:0000313" key="7">
    <source>
        <dbReference type="EMBL" id="MPM21059.1"/>
    </source>
</evidence>